<evidence type="ECO:0000256" key="3">
    <source>
        <dbReference type="ARBA" id="ARBA00022605"/>
    </source>
</evidence>
<proteinExistence type="predicted"/>
<dbReference type="GO" id="GO:0005829">
    <property type="term" value="C:cytosol"/>
    <property type="evidence" value="ECO:0007669"/>
    <property type="project" value="TreeGrafter"/>
</dbReference>
<dbReference type="GO" id="GO:0009164">
    <property type="term" value="P:nucleoside catabolic process"/>
    <property type="evidence" value="ECO:0007669"/>
    <property type="project" value="InterPro"/>
</dbReference>
<dbReference type="GO" id="GO:0008782">
    <property type="term" value="F:adenosylhomocysteine nucleosidase activity"/>
    <property type="evidence" value="ECO:0007669"/>
    <property type="project" value="UniProtKB-EC"/>
</dbReference>
<keyword evidence="3" id="KW-0028">Amino-acid biosynthesis</keyword>
<keyword evidence="8" id="KW-1185">Reference proteome</keyword>
<evidence type="ECO:0000259" key="6">
    <source>
        <dbReference type="Pfam" id="PF01048"/>
    </source>
</evidence>
<dbReference type="EC" id="3.2.2.9" evidence="2"/>
<dbReference type="PANTHER" id="PTHR46832:SF1">
    <property type="entry name" value="5'-METHYLTHIOADENOSINE_S-ADENOSYLHOMOCYSTEINE NUCLEOSIDASE"/>
    <property type="match status" value="1"/>
</dbReference>
<dbReference type="InterPro" id="IPR035994">
    <property type="entry name" value="Nucleoside_phosphorylase_sf"/>
</dbReference>
<gene>
    <name evidence="7" type="primary">mtnN</name>
    <name evidence="7" type="ORF">DD236_09190</name>
</gene>
<dbReference type="GO" id="GO:0019509">
    <property type="term" value="P:L-methionine salvage from methylthioadenosine"/>
    <property type="evidence" value="ECO:0007669"/>
    <property type="project" value="UniProtKB-UniPathway"/>
</dbReference>
<evidence type="ECO:0000313" key="8">
    <source>
        <dbReference type="Proteomes" id="UP000245283"/>
    </source>
</evidence>
<dbReference type="Gene3D" id="3.40.50.1580">
    <property type="entry name" value="Nucleoside phosphorylase domain"/>
    <property type="match status" value="1"/>
</dbReference>
<feature type="domain" description="Nucleoside phosphorylase" evidence="6">
    <location>
        <begin position="7"/>
        <end position="221"/>
    </location>
</feature>
<dbReference type="AlphaFoldDB" id="A0A2V1K7R7"/>
<sequence length="436" mass="46537">MTRIRAIVIAAQDEEIQPVLEQLTALATKPAKLACPVAAAWVAASTSGNILVLRTGIGLVATSNALGWAMARFTPKLVISTGSAGGLAKDVEVGEVVIGTTYRYGTADATAFGYALGQVPGQPEYYTGATDLIDQCPPEIRRGLMLSGDSFVTAANVGSTRENFPEALTTDMETTAAAQVCHAWDVPFISIRCVSDLCGPAADQDYHIGLDYASAASAKAAIELLVYLAEPGPSGPSQRFSEESLIAALLLLFASVNNLKPTDATDLPANLREAVTEQYEAVRPDLIEASLGLIAAGRQAIAEDPTVTLTAKQYDTERANLARELGLTTGRGQLAWPPTSQTIIKRFNGYWNDALSKVGMRVQSGRKRGGLKFSDQDYVTALRTFATWSAKQGISPSYKAYQQWIKDTDRRGAVPSGAAIRQRFGSWRAAAQEAQI</sequence>
<dbReference type="SUPFAM" id="SSF53167">
    <property type="entry name" value="Purine and uridine phosphorylases"/>
    <property type="match status" value="1"/>
</dbReference>
<dbReference type="Proteomes" id="UP000245283">
    <property type="component" value="Unassembled WGS sequence"/>
</dbReference>
<comment type="caution">
    <text evidence="7">The sequence shown here is derived from an EMBL/GenBank/DDBJ whole genome shotgun (WGS) entry which is preliminary data.</text>
</comment>
<dbReference type="OrthoDB" id="3734512at2"/>
<evidence type="ECO:0000256" key="1">
    <source>
        <dbReference type="ARBA" id="ARBA00004945"/>
    </source>
</evidence>
<dbReference type="InterPro" id="IPR010049">
    <property type="entry name" value="MTA_SAH_Nsdase"/>
</dbReference>
<dbReference type="CDD" id="cd09008">
    <property type="entry name" value="MTAN"/>
    <property type="match status" value="1"/>
</dbReference>
<dbReference type="EMBL" id="QETB01000004">
    <property type="protein sequence ID" value="PWF26227.1"/>
    <property type="molecule type" value="Genomic_DNA"/>
</dbReference>
<evidence type="ECO:0000256" key="4">
    <source>
        <dbReference type="ARBA" id="ARBA00022801"/>
    </source>
</evidence>
<evidence type="ECO:0000256" key="5">
    <source>
        <dbReference type="ARBA" id="ARBA00023167"/>
    </source>
</evidence>
<evidence type="ECO:0000256" key="2">
    <source>
        <dbReference type="ARBA" id="ARBA00011974"/>
    </source>
</evidence>
<dbReference type="GO" id="GO:0019284">
    <property type="term" value="P:L-methionine salvage from S-adenosylmethionine"/>
    <property type="evidence" value="ECO:0007669"/>
    <property type="project" value="TreeGrafter"/>
</dbReference>
<dbReference type="InterPro" id="IPR000845">
    <property type="entry name" value="Nucleoside_phosphorylase_d"/>
</dbReference>
<protein>
    <recommendedName>
        <fullName evidence="2">adenosylhomocysteine nucleosidase</fullName>
        <ecNumber evidence="2">3.2.2.9</ecNumber>
    </recommendedName>
</protein>
<name>A0A2V1K7R7_9ACTO</name>
<dbReference type="Pfam" id="PF01048">
    <property type="entry name" value="PNP_UDP_1"/>
    <property type="match status" value="1"/>
</dbReference>
<keyword evidence="4" id="KW-0378">Hydrolase</keyword>
<evidence type="ECO:0000313" key="7">
    <source>
        <dbReference type="EMBL" id="PWF26227.1"/>
    </source>
</evidence>
<dbReference type="RefSeq" id="WP_109094054.1">
    <property type="nucleotide sequence ID" value="NZ_QETB01000004.1"/>
</dbReference>
<dbReference type="PANTHER" id="PTHR46832">
    <property type="entry name" value="5'-METHYLTHIOADENOSINE/S-ADENOSYLHOMOCYSTEINE NUCLEOSIDASE"/>
    <property type="match status" value="1"/>
</dbReference>
<keyword evidence="5" id="KW-0486">Methionine biosynthesis</keyword>
<organism evidence="7 8">
    <name type="scientific">Ancrocorticia populi</name>
    <dbReference type="NCBI Taxonomy" id="2175228"/>
    <lineage>
        <taxon>Bacteria</taxon>
        <taxon>Bacillati</taxon>
        <taxon>Actinomycetota</taxon>
        <taxon>Actinomycetes</taxon>
        <taxon>Actinomycetales</taxon>
        <taxon>Actinomycetaceae</taxon>
        <taxon>Ancrocorticia</taxon>
    </lineage>
</organism>
<accession>A0A2V1K7R7</accession>
<dbReference type="UniPathway" id="UPA00904">
    <property type="reaction ID" value="UER00871"/>
</dbReference>
<dbReference type="NCBIfam" id="TIGR01704">
    <property type="entry name" value="MTA_SAH-Nsdase"/>
    <property type="match status" value="1"/>
</dbReference>
<dbReference type="GO" id="GO:0008930">
    <property type="term" value="F:methylthioadenosine nucleosidase activity"/>
    <property type="evidence" value="ECO:0007669"/>
    <property type="project" value="InterPro"/>
</dbReference>
<reference evidence="8" key="1">
    <citation type="submission" date="2018-05" db="EMBL/GenBank/DDBJ databases">
        <authorList>
            <person name="Li Y."/>
        </authorList>
    </citation>
    <scope>NUCLEOTIDE SEQUENCE [LARGE SCALE GENOMIC DNA]</scope>
    <source>
        <strain evidence="8">sk1b4</strain>
    </source>
</reference>
<comment type="pathway">
    <text evidence="1">Amino-acid biosynthesis; L-methionine biosynthesis via salvage pathway; S-methyl-5-thio-alpha-D-ribose 1-phosphate from S-methyl-5'-thioadenosine (hydrolase route): step 1/2.</text>
</comment>